<reference evidence="2" key="1">
    <citation type="journal article" date="2014" name="BMC Genomics">
        <title>Genome characteristics reveal the impact of lichenization on lichen-forming fungus Endocarpon pusillum Hedwig (Verrucariales, Ascomycota).</title>
        <authorList>
            <person name="Wang Y.-Y."/>
            <person name="Liu B."/>
            <person name="Zhang X.-Y."/>
            <person name="Zhou Q.-M."/>
            <person name="Zhang T."/>
            <person name="Li H."/>
            <person name="Yu Y.-F."/>
            <person name="Zhang X.-L."/>
            <person name="Hao X.-Y."/>
            <person name="Wang M."/>
            <person name="Wang L."/>
            <person name="Wei J.-C."/>
        </authorList>
    </citation>
    <scope>NUCLEOTIDE SEQUENCE [LARGE SCALE GENOMIC DNA]</scope>
    <source>
        <strain evidence="2">Z07020 / HMAS-L-300199</strain>
    </source>
</reference>
<dbReference type="RefSeq" id="XP_007803728.1">
    <property type="nucleotide sequence ID" value="XM_007805537.1"/>
</dbReference>
<dbReference type="EMBL" id="KE721301">
    <property type="protein sequence ID" value="ERF70670.1"/>
    <property type="molecule type" value="Genomic_DNA"/>
</dbReference>
<proteinExistence type="predicted"/>
<sequence>MLRELRLSEGMTKKWMDLLESGYDEPLKVILIALCEGLRELSYITYDTSGHEAEEDPLGMLSTSIRSIYLLGSPQSCQWPVGFKALRSIIVSEPCRYRHSHESFSSDSATVAPLFLLPEIRELRLTLIGYRESGDYVWEWDEAVSSVKDLQIINPDLKEKSLASFVSACRALQSFTYDRLLHEPLMCASLLKHAKHSLEELRVDEHTSG</sequence>
<dbReference type="HOGENOM" id="CLU_1315408_0_0_1"/>
<dbReference type="Proteomes" id="UP000019373">
    <property type="component" value="Unassembled WGS sequence"/>
</dbReference>
<accession>U1HKC5</accession>
<gene>
    <name evidence="1" type="ORF">EPUS_02536</name>
</gene>
<dbReference type="GeneID" id="19237589"/>
<evidence type="ECO:0000313" key="1">
    <source>
        <dbReference type="EMBL" id="ERF70670.1"/>
    </source>
</evidence>
<dbReference type="AlphaFoldDB" id="U1HKC5"/>
<organism evidence="1 2">
    <name type="scientific">Endocarpon pusillum (strain Z07020 / HMAS-L-300199)</name>
    <name type="common">Lichen-forming fungus</name>
    <dbReference type="NCBI Taxonomy" id="1263415"/>
    <lineage>
        <taxon>Eukaryota</taxon>
        <taxon>Fungi</taxon>
        <taxon>Dikarya</taxon>
        <taxon>Ascomycota</taxon>
        <taxon>Pezizomycotina</taxon>
        <taxon>Eurotiomycetes</taxon>
        <taxon>Chaetothyriomycetidae</taxon>
        <taxon>Verrucariales</taxon>
        <taxon>Verrucariaceae</taxon>
        <taxon>Endocarpon</taxon>
    </lineage>
</organism>
<name>U1HKC5_ENDPU</name>
<protein>
    <submittedName>
        <fullName evidence="1">Uncharacterized protein</fullName>
    </submittedName>
</protein>
<dbReference type="OrthoDB" id="3644718at2759"/>
<evidence type="ECO:0000313" key="2">
    <source>
        <dbReference type="Proteomes" id="UP000019373"/>
    </source>
</evidence>
<keyword evidence="2" id="KW-1185">Reference proteome</keyword>